<keyword evidence="4" id="KW-1185">Reference proteome</keyword>
<evidence type="ECO:0000313" key="3">
    <source>
        <dbReference type="EMBL" id="MDS1272239.1"/>
    </source>
</evidence>
<proteinExistence type="predicted"/>
<dbReference type="InterPro" id="IPR000157">
    <property type="entry name" value="TIR_dom"/>
</dbReference>
<dbReference type="InterPro" id="IPR035897">
    <property type="entry name" value="Toll_tir_struct_dom_sf"/>
</dbReference>
<dbReference type="Gene3D" id="3.40.50.10140">
    <property type="entry name" value="Toll/interleukin-1 receptor homology (TIR) domain"/>
    <property type="match status" value="1"/>
</dbReference>
<dbReference type="RefSeq" id="WP_310913811.1">
    <property type="nucleotide sequence ID" value="NZ_JAVLVT010000010.1"/>
</dbReference>
<sequence length="742" mass="80948">MAEQGRAHDTGRDEEPAWDVFVSYARRDIARVRPLVAALRAVGLSVFTDDTAIGDFAAISHTIRTELARSRLLLVYYSTAYPRRRACQWELTVAFLAAQRIDADPRHRILVVNPEAGTEHIHPVELRDSKHAPGATRADRDGPRTHSDYAELAHRVRERLASVSNVFGAALRPGTPRWTPAPARAGSTRFTGRLVESWQLHSALHPHPLPLVSGRDAASWAVVRGPAGIGKTLLVEEYALRFATAYPGGVFWLSLAGAADPPTVAARYRTQLADTAAALDAPTDPGPARSPHPRLERLLDALAARLGSLPGPFLWVVDDVPDLADAELTRQLRAPHPQGRTVFTTRSRRTGVEATAIDLDPLPEEDALRLLTPLHEDPGADSTRAARTRLAREVGHHPLALDLLGRDPYRRSPMALSALLYEAGCEVLSDIATEVPLPTGYPSDIAQVLLGDVLHAPQSGSTADPAGDSSALDALRCAVACDPVPVTVDLVWRILSEALAAGAAQPRARSGIAQLHRMCVLAPQGPESWRVTPLTRWALQRHDPDPERSELLRKAALGVLAGRHETSIGNGRPPSRVTDTPEARMPQERTPAPVTDMDRMAAFEIQMQLVTRVGIQRLGEHGGILREALGSLHTLLELSRDIMRRYNIALSDPWHSRGSDVEQLVDELINDVLRPFLERWHPALAEHEASRPAGTGAYAHECAWPQATQLRAELDALHDPLSRIARDLGEISGSSFGFRPTP</sequence>
<dbReference type="SUPFAM" id="SSF52540">
    <property type="entry name" value="P-loop containing nucleoside triphosphate hydrolases"/>
    <property type="match status" value="1"/>
</dbReference>
<dbReference type="Gene3D" id="3.40.50.300">
    <property type="entry name" value="P-loop containing nucleotide triphosphate hydrolases"/>
    <property type="match status" value="1"/>
</dbReference>
<feature type="domain" description="TIR" evidence="2">
    <location>
        <begin position="20"/>
        <end position="129"/>
    </location>
</feature>
<evidence type="ECO:0000313" key="4">
    <source>
        <dbReference type="Proteomes" id="UP001250214"/>
    </source>
</evidence>
<accession>A0ABU2HCE6</accession>
<protein>
    <submittedName>
        <fullName evidence="3">Toll/interleukin-1 receptor domain-containing protein</fullName>
    </submittedName>
</protein>
<evidence type="ECO:0000259" key="2">
    <source>
        <dbReference type="Pfam" id="PF13676"/>
    </source>
</evidence>
<reference evidence="4" key="1">
    <citation type="submission" date="2023-07" db="EMBL/GenBank/DDBJ databases">
        <title>Novel species in the genus Lipingzhangella isolated from Sambhar Salt Lake.</title>
        <authorList>
            <person name="Jiya N."/>
            <person name="Kajale S."/>
            <person name="Sharma A."/>
        </authorList>
    </citation>
    <scope>NUCLEOTIDE SEQUENCE [LARGE SCALE GENOMIC DNA]</scope>
    <source>
        <strain evidence="4">LS1_29</strain>
    </source>
</reference>
<dbReference type="Proteomes" id="UP001250214">
    <property type="component" value="Unassembled WGS sequence"/>
</dbReference>
<comment type="caution">
    <text evidence="3">The sequence shown here is derived from an EMBL/GenBank/DDBJ whole genome shotgun (WGS) entry which is preliminary data.</text>
</comment>
<dbReference type="Pfam" id="PF13676">
    <property type="entry name" value="TIR_2"/>
    <property type="match status" value="1"/>
</dbReference>
<dbReference type="EMBL" id="JAVLVT010000010">
    <property type="protein sequence ID" value="MDS1272239.1"/>
    <property type="molecule type" value="Genomic_DNA"/>
</dbReference>
<evidence type="ECO:0000256" key="1">
    <source>
        <dbReference type="SAM" id="MobiDB-lite"/>
    </source>
</evidence>
<dbReference type="InterPro" id="IPR027417">
    <property type="entry name" value="P-loop_NTPase"/>
</dbReference>
<gene>
    <name evidence="3" type="ORF">RIF23_18275</name>
</gene>
<feature type="region of interest" description="Disordered" evidence="1">
    <location>
        <begin position="565"/>
        <end position="590"/>
    </location>
</feature>
<keyword evidence="3" id="KW-0675">Receptor</keyword>
<organism evidence="3 4">
    <name type="scientific">Lipingzhangella rawalii</name>
    <dbReference type="NCBI Taxonomy" id="2055835"/>
    <lineage>
        <taxon>Bacteria</taxon>
        <taxon>Bacillati</taxon>
        <taxon>Actinomycetota</taxon>
        <taxon>Actinomycetes</taxon>
        <taxon>Streptosporangiales</taxon>
        <taxon>Nocardiopsidaceae</taxon>
        <taxon>Lipingzhangella</taxon>
    </lineage>
</organism>
<name>A0ABU2HCE6_9ACTN</name>
<dbReference type="SUPFAM" id="SSF52200">
    <property type="entry name" value="Toll/Interleukin receptor TIR domain"/>
    <property type="match status" value="1"/>
</dbReference>